<dbReference type="EMBL" id="JACHDB010000001">
    <property type="protein sequence ID" value="MBB5430107.1"/>
    <property type="molecule type" value="Genomic_DNA"/>
</dbReference>
<dbReference type="AlphaFoldDB" id="A0A7W8VBG4"/>
<proteinExistence type="predicted"/>
<reference evidence="3 4" key="1">
    <citation type="submission" date="2020-08" db="EMBL/GenBank/DDBJ databases">
        <title>Sequencing the genomes of 1000 actinobacteria strains.</title>
        <authorList>
            <person name="Klenk H.-P."/>
        </authorList>
    </citation>
    <scope>NUCLEOTIDE SEQUENCE [LARGE SCALE GENOMIC DNA]</scope>
    <source>
        <strain evidence="3 4">DSM 44551</strain>
    </source>
</reference>
<evidence type="ECO:0000313" key="4">
    <source>
        <dbReference type="Proteomes" id="UP000572635"/>
    </source>
</evidence>
<dbReference type="Proteomes" id="UP000572635">
    <property type="component" value="Unassembled WGS sequence"/>
</dbReference>
<evidence type="ECO:0000256" key="1">
    <source>
        <dbReference type="ARBA" id="ARBA00022679"/>
    </source>
</evidence>
<keyword evidence="4" id="KW-1185">Reference proteome</keyword>
<name>A0A7W8VBG4_9ACTN</name>
<evidence type="ECO:0000313" key="3">
    <source>
        <dbReference type="EMBL" id="MBB5430107.1"/>
    </source>
</evidence>
<accession>A0A7W8VBG4</accession>
<evidence type="ECO:0000259" key="2">
    <source>
        <dbReference type="Pfam" id="PF02302"/>
    </source>
</evidence>
<feature type="domain" description="Phosphotransferase system EIIB component type 2/3" evidence="2">
    <location>
        <begin position="8"/>
        <end position="83"/>
    </location>
</feature>
<organism evidence="3 4">
    <name type="scientific">Nocardiopsis composta</name>
    <dbReference type="NCBI Taxonomy" id="157465"/>
    <lineage>
        <taxon>Bacteria</taxon>
        <taxon>Bacillati</taxon>
        <taxon>Actinomycetota</taxon>
        <taxon>Actinomycetes</taxon>
        <taxon>Streptosporangiales</taxon>
        <taxon>Nocardiopsidaceae</taxon>
        <taxon>Nocardiopsis</taxon>
    </lineage>
</organism>
<protein>
    <submittedName>
        <fullName evidence="3">PTS system ascorbate-specific IIB component</fullName>
    </submittedName>
</protein>
<dbReference type="Pfam" id="PF02302">
    <property type="entry name" value="PTS_IIB"/>
    <property type="match status" value="1"/>
</dbReference>
<dbReference type="GO" id="GO:0008982">
    <property type="term" value="F:protein-N(PI)-phosphohistidine-sugar phosphotransferase activity"/>
    <property type="evidence" value="ECO:0007669"/>
    <property type="project" value="InterPro"/>
</dbReference>
<dbReference type="GO" id="GO:0009401">
    <property type="term" value="P:phosphoenolpyruvate-dependent sugar phosphotransferase system"/>
    <property type="evidence" value="ECO:0007669"/>
    <property type="project" value="InterPro"/>
</dbReference>
<dbReference type="InterPro" id="IPR003501">
    <property type="entry name" value="PTS_EIIB_2/3"/>
</dbReference>
<dbReference type="InterPro" id="IPR036095">
    <property type="entry name" value="PTS_EIIB-like_sf"/>
</dbReference>
<dbReference type="CDD" id="cd05563">
    <property type="entry name" value="PTS_IIB_ascorbate"/>
    <property type="match status" value="1"/>
</dbReference>
<comment type="caution">
    <text evidence="3">The sequence shown here is derived from an EMBL/GenBank/DDBJ whole genome shotgun (WGS) entry which is preliminary data.</text>
</comment>
<gene>
    <name evidence="3" type="ORF">HDA36_000191</name>
</gene>
<dbReference type="SUPFAM" id="SSF52794">
    <property type="entry name" value="PTS system IIB component-like"/>
    <property type="match status" value="1"/>
</dbReference>
<dbReference type="Gene3D" id="3.40.50.2300">
    <property type="match status" value="1"/>
</dbReference>
<sequence>MTRSDPLVVLAVCGVGMGSSLILKMTAEGALSDLGVTAKVENTDITTARGMTADVIVAQGMHTGELEGLAPVVLTVDDFLDRDGLARSLRDRLTEQGWL</sequence>
<keyword evidence="1" id="KW-0808">Transferase</keyword>
<dbReference type="RefSeq" id="WP_184387731.1">
    <property type="nucleotide sequence ID" value="NZ_BAAAJD010000024.1"/>
</dbReference>